<feature type="repeat" description="LDL-receptor class B" evidence="19">
    <location>
        <begin position="1786"/>
        <end position="1828"/>
    </location>
</feature>
<feature type="disulfide bond" evidence="18">
    <location>
        <begin position="3316"/>
        <end position="3334"/>
    </location>
</feature>
<feature type="disulfide bond" evidence="18">
    <location>
        <begin position="2625"/>
        <end position="2643"/>
    </location>
</feature>
<keyword evidence="23" id="KW-1185">Reference proteome</keyword>
<dbReference type="PRINTS" id="PR00261">
    <property type="entry name" value="LDLRECEPTOR"/>
</dbReference>
<evidence type="ECO:0000313" key="23">
    <source>
        <dbReference type="Proteomes" id="UP000245119"/>
    </source>
</evidence>
<keyword evidence="6 20" id="KW-0812">Transmembrane</keyword>
<evidence type="ECO:0000256" key="16">
    <source>
        <dbReference type="ARBA" id="ARBA00037878"/>
    </source>
</evidence>
<dbReference type="Pfam" id="PF00058">
    <property type="entry name" value="Ldl_recept_b"/>
    <property type="match status" value="10"/>
</dbReference>
<dbReference type="Pfam" id="PF00057">
    <property type="entry name" value="Ldl_recept_a"/>
    <property type="match status" value="23"/>
</dbReference>
<dbReference type="PROSITE" id="PS51120">
    <property type="entry name" value="LDLRB"/>
    <property type="match status" value="17"/>
</dbReference>
<feature type="disulfide bond" evidence="18">
    <location>
        <begin position="1022"/>
        <end position="1037"/>
    </location>
</feature>
<dbReference type="OrthoDB" id="72419at2759"/>
<evidence type="ECO:0000256" key="15">
    <source>
        <dbReference type="ARBA" id="ARBA00023180"/>
    </source>
</evidence>
<feature type="disulfide bond" evidence="17">
    <location>
        <begin position="2699"/>
        <end position="2709"/>
    </location>
</feature>
<dbReference type="Pfam" id="PF14670">
    <property type="entry name" value="FXa_inhibition"/>
    <property type="match status" value="2"/>
</dbReference>
<feature type="domain" description="EGF-like" evidence="21">
    <location>
        <begin position="3922"/>
        <end position="3958"/>
    </location>
</feature>
<feature type="disulfide bond" evidence="18">
    <location>
        <begin position="926"/>
        <end position="944"/>
    </location>
</feature>
<dbReference type="SUPFAM" id="SSF57424">
    <property type="entry name" value="LDL receptor-like module"/>
    <property type="match status" value="24"/>
</dbReference>
<dbReference type="FunFam" id="2.120.10.30:FF:000132">
    <property type="entry name" value="Uncharacterized protein"/>
    <property type="match status" value="1"/>
</dbReference>
<evidence type="ECO:0000256" key="5">
    <source>
        <dbReference type="ARBA" id="ARBA00022583"/>
    </source>
</evidence>
<evidence type="ECO:0000256" key="13">
    <source>
        <dbReference type="ARBA" id="ARBA00023170"/>
    </source>
</evidence>
<dbReference type="CDD" id="cd00112">
    <property type="entry name" value="LDLa"/>
    <property type="match status" value="25"/>
</dbReference>
<feature type="repeat" description="LDL-receptor class B" evidence="19">
    <location>
        <begin position="562"/>
        <end position="605"/>
    </location>
</feature>
<dbReference type="EMBL" id="PZQS01000001">
    <property type="protein sequence ID" value="PVD38458.1"/>
    <property type="molecule type" value="Genomic_DNA"/>
</dbReference>
<feature type="disulfide bond" evidence="17">
    <location>
        <begin position="4071"/>
        <end position="4081"/>
    </location>
</feature>
<dbReference type="PROSITE" id="PS00010">
    <property type="entry name" value="ASX_HYDROXYL"/>
    <property type="match status" value="3"/>
</dbReference>
<dbReference type="InterPro" id="IPR026823">
    <property type="entry name" value="cEGF"/>
</dbReference>
<feature type="disulfide bond" evidence="18">
    <location>
        <begin position="978"/>
        <end position="993"/>
    </location>
</feature>
<feature type="disulfide bond" evidence="18">
    <location>
        <begin position="3270"/>
        <end position="3282"/>
    </location>
</feature>
<reference evidence="22 23" key="1">
    <citation type="submission" date="2018-04" db="EMBL/GenBank/DDBJ databases">
        <title>The genome of golden apple snail Pomacea canaliculata provides insight into stress tolerance and invasive adaptation.</title>
        <authorList>
            <person name="Liu C."/>
            <person name="Liu B."/>
            <person name="Ren Y."/>
            <person name="Zhang Y."/>
            <person name="Wang H."/>
            <person name="Li S."/>
            <person name="Jiang F."/>
            <person name="Yin L."/>
            <person name="Zhang G."/>
            <person name="Qian W."/>
            <person name="Fan W."/>
        </authorList>
    </citation>
    <scope>NUCLEOTIDE SEQUENCE [LARGE SCALE GENOMIC DNA]</scope>
    <source>
        <strain evidence="22">SZHN2017</strain>
        <tissue evidence="22">Muscle</tissue>
    </source>
</reference>
<gene>
    <name evidence="22" type="ORF">C0Q70_01073</name>
</gene>
<feature type="disulfide bond" evidence="18">
    <location>
        <begin position="3386"/>
        <end position="3398"/>
    </location>
</feature>
<feature type="repeat" description="LDL-receptor class B" evidence="19">
    <location>
        <begin position="2189"/>
        <end position="2231"/>
    </location>
</feature>
<dbReference type="GO" id="GO:0005041">
    <property type="term" value="F:low-density lipoprotein particle receptor activity"/>
    <property type="evidence" value="ECO:0007669"/>
    <property type="project" value="TreeGrafter"/>
</dbReference>
<dbReference type="InterPro" id="IPR018097">
    <property type="entry name" value="EGF_Ca-bd_CS"/>
</dbReference>
<accession>A0A2T7PYH7</accession>
<feature type="disulfide bond" evidence="18">
    <location>
        <begin position="3166"/>
        <end position="3181"/>
    </location>
</feature>
<evidence type="ECO:0000256" key="7">
    <source>
        <dbReference type="ARBA" id="ARBA00022729"/>
    </source>
</evidence>
<organism evidence="22 23">
    <name type="scientific">Pomacea canaliculata</name>
    <name type="common">Golden apple snail</name>
    <dbReference type="NCBI Taxonomy" id="400727"/>
    <lineage>
        <taxon>Eukaryota</taxon>
        <taxon>Metazoa</taxon>
        <taxon>Spiralia</taxon>
        <taxon>Lophotrochozoa</taxon>
        <taxon>Mollusca</taxon>
        <taxon>Gastropoda</taxon>
        <taxon>Caenogastropoda</taxon>
        <taxon>Architaenioglossa</taxon>
        <taxon>Ampullarioidea</taxon>
        <taxon>Ampullariidae</taxon>
        <taxon>Pomacea</taxon>
    </lineage>
</organism>
<dbReference type="SMART" id="SM00192">
    <property type="entry name" value="LDLa"/>
    <property type="match status" value="27"/>
</dbReference>
<dbReference type="InterPro" id="IPR000742">
    <property type="entry name" value="EGF"/>
</dbReference>
<feature type="repeat" description="LDL-receptor class B" evidence="19">
    <location>
        <begin position="606"/>
        <end position="653"/>
    </location>
</feature>
<dbReference type="SUPFAM" id="SSF57184">
    <property type="entry name" value="Growth factor receptor domain"/>
    <property type="match status" value="2"/>
</dbReference>
<evidence type="ECO:0000256" key="17">
    <source>
        <dbReference type="PROSITE-ProRule" id="PRU00076"/>
    </source>
</evidence>
<keyword evidence="8" id="KW-0677">Repeat</keyword>
<comment type="caution">
    <text evidence="22">The sequence shown here is derived from an EMBL/GenBank/DDBJ whole genome shotgun (WGS) entry which is preliminary data.</text>
</comment>
<evidence type="ECO:0000256" key="4">
    <source>
        <dbReference type="ARBA" id="ARBA00022536"/>
    </source>
</evidence>
<feature type="disulfide bond" evidence="18">
    <location>
        <begin position="3289"/>
        <end position="3304"/>
    </location>
</feature>
<dbReference type="InterPro" id="IPR036055">
    <property type="entry name" value="LDL_receptor-like_sf"/>
</dbReference>
<evidence type="ECO:0000313" key="22">
    <source>
        <dbReference type="EMBL" id="PVD38458.1"/>
    </source>
</evidence>
<evidence type="ECO:0000256" key="2">
    <source>
        <dbReference type="ARBA" id="ARBA00009939"/>
    </source>
</evidence>
<dbReference type="InterPro" id="IPR056588">
    <property type="entry name" value="EGF_LRP2"/>
</dbReference>
<feature type="disulfide bond" evidence="17">
    <location>
        <begin position="151"/>
        <end position="161"/>
    </location>
</feature>
<feature type="disulfide bond" evidence="17">
    <location>
        <begin position="4127"/>
        <end position="4136"/>
    </location>
</feature>
<feature type="disulfide bond" evidence="17">
    <location>
        <begin position="4075"/>
        <end position="4092"/>
    </location>
</feature>
<evidence type="ECO:0000256" key="11">
    <source>
        <dbReference type="ARBA" id="ARBA00023136"/>
    </source>
</evidence>
<feature type="repeat" description="LDL-receptor class B" evidence="19">
    <location>
        <begin position="1209"/>
        <end position="1251"/>
    </location>
</feature>
<dbReference type="Pfam" id="PF24468">
    <property type="entry name" value="EGF_LRP2"/>
    <property type="match status" value="1"/>
</dbReference>
<dbReference type="InterPro" id="IPR051221">
    <property type="entry name" value="LDLR-related"/>
</dbReference>
<feature type="disulfide bond" evidence="18">
    <location>
        <begin position="2535"/>
        <end position="2547"/>
    </location>
</feature>
<feature type="disulfide bond" evidence="18">
    <location>
        <begin position="800"/>
        <end position="818"/>
    </location>
</feature>
<keyword evidence="9" id="KW-0106">Calcium</keyword>
<feature type="disulfide bond" evidence="18">
    <location>
        <begin position="2416"/>
        <end position="2434"/>
    </location>
</feature>
<comment type="caution">
    <text evidence="17">Lacks conserved residue(s) required for the propagation of feature annotation.</text>
</comment>
<evidence type="ECO:0000256" key="14">
    <source>
        <dbReference type="ARBA" id="ARBA00023176"/>
    </source>
</evidence>
<feature type="disulfide bond" evidence="18">
    <location>
        <begin position="919"/>
        <end position="931"/>
    </location>
</feature>
<dbReference type="InterPro" id="IPR000033">
    <property type="entry name" value="LDLR_classB_rpt"/>
</dbReference>
<feature type="disulfide bond" evidence="18">
    <location>
        <begin position="3309"/>
        <end position="3321"/>
    </location>
</feature>
<feature type="disulfide bond" evidence="18">
    <location>
        <begin position="2428"/>
        <end position="2443"/>
    </location>
</feature>
<dbReference type="GO" id="GO:0005905">
    <property type="term" value="C:clathrin-coated pit"/>
    <property type="evidence" value="ECO:0007669"/>
    <property type="project" value="UniProtKB-KW"/>
</dbReference>
<dbReference type="SMART" id="SM00181">
    <property type="entry name" value="EGF"/>
    <property type="match status" value="23"/>
</dbReference>
<comment type="similarity">
    <text evidence="2">Belongs to the LDLR family.</text>
</comment>
<dbReference type="InterPro" id="IPR001881">
    <property type="entry name" value="EGF-like_Ca-bd_dom"/>
</dbReference>
<dbReference type="PROSITE" id="PS01187">
    <property type="entry name" value="EGF_CA"/>
    <property type="match status" value="2"/>
</dbReference>
<dbReference type="PROSITE" id="PS01209">
    <property type="entry name" value="LDLRA_1"/>
    <property type="match status" value="11"/>
</dbReference>
<keyword evidence="10 20" id="KW-1133">Transmembrane helix</keyword>
<keyword evidence="11 20" id="KW-0472">Membrane</keyword>
<feature type="repeat" description="LDL-receptor class B" evidence="19">
    <location>
        <begin position="2873"/>
        <end position="2916"/>
    </location>
</feature>
<feature type="disulfide bond" evidence="18">
    <location>
        <begin position="2554"/>
        <end position="2569"/>
    </location>
</feature>
<dbReference type="SUPFAM" id="SSF57196">
    <property type="entry name" value="EGF/Laminin"/>
    <property type="match status" value="6"/>
</dbReference>
<feature type="repeat" description="LDL-receptor class B" evidence="19">
    <location>
        <begin position="1926"/>
        <end position="1968"/>
    </location>
</feature>
<feature type="domain" description="EGF-like" evidence="21">
    <location>
        <begin position="4068"/>
        <end position="4104"/>
    </location>
</feature>
<evidence type="ECO:0000256" key="19">
    <source>
        <dbReference type="PROSITE-ProRule" id="PRU00461"/>
    </source>
</evidence>
<feature type="disulfide bond" evidence="18">
    <location>
        <begin position="3393"/>
        <end position="3411"/>
    </location>
</feature>
<feature type="disulfide bond" evidence="18">
    <location>
        <begin position="2542"/>
        <end position="2560"/>
    </location>
</feature>
<evidence type="ECO:0000256" key="6">
    <source>
        <dbReference type="ARBA" id="ARBA00022692"/>
    </source>
</evidence>
<dbReference type="InterPro" id="IPR009030">
    <property type="entry name" value="Growth_fac_rcpt_cys_sf"/>
</dbReference>
<protein>
    <recommendedName>
        <fullName evidence="21">EGF-like domain-containing protein</fullName>
    </recommendedName>
</protein>
<feature type="repeat" description="LDL-receptor class B" evidence="19">
    <location>
        <begin position="2830"/>
        <end position="2872"/>
    </location>
</feature>
<feature type="domain" description="EGF-like" evidence="21">
    <location>
        <begin position="3960"/>
        <end position="3996"/>
    </location>
</feature>
<keyword evidence="5" id="KW-0254">Endocytosis</keyword>
<feature type="repeat" description="LDL-receptor class B" evidence="19">
    <location>
        <begin position="3704"/>
        <end position="3747"/>
    </location>
</feature>
<dbReference type="CDD" id="cd00054">
    <property type="entry name" value="EGF_CA"/>
    <property type="match status" value="2"/>
</dbReference>
<dbReference type="Gene3D" id="2.120.10.30">
    <property type="entry name" value="TolB, C-terminal domain"/>
    <property type="match status" value="9"/>
</dbReference>
<feature type="disulfide bond" evidence="18">
    <location>
        <begin position="3427"/>
        <end position="3439"/>
    </location>
</feature>
<keyword evidence="15" id="KW-0325">Glycoprotein</keyword>
<feature type="domain" description="EGF-like" evidence="21">
    <location>
        <begin position="147"/>
        <end position="185"/>
    </location>
</feature>
<dbReference type="InterPro" id="IPR011042">
    <property type="entry name" value="6-blade_b-propeller_TolB-like"/>
</dbReference>
<proteinExistence type="inferred from homology"/>
<feature type="transmembrane region" description="Helical" evidence="20">
    <location>
        <begin position="4152"/>
        <end position="4174"/>
    </location>
</feature>
<dbReference type="GO" id="GO:0005886">
    <property type="term" value="C:plasma membrane"/>
    <property type="evidence" value="ECO:0007669"/>
    <property type="project" value="UniProtKB-SubCell"/>
</dbReference>
<keyword evidence="13" id="KW-0675">Receptor</keyword>
<feature type="repeat" description="LDL-receptor class B" evidence="19">
    <location>
        <begin position="367"/>
        <end position="410"/>
    </location>
</feature>
<keyword evidence="7" id="KW-0732">Signal</keyword>
<feature type="repeat" description="LDL-receptor class B" evidence="19">
    <location>
        <begin position="2917"/>
        <end position="2959"/>
    </location>
</feature>
<evidence type="ECO:0000256" key="9">
    <source>
        <dbReference type="ARBA" id="ARBA00022837"/>
    </source>
</evidence>
<feature type="domain" description="EGF-like" evidence="21">
    <location>
        <begin position="2695"/>
        <end position="2730"/>
    </location>
</feature>
<dbReference type="FunFam" id="4.10.400.10:FF:000005">
    <property type="entry name" value="low-density lipoprotein receptor-related protein 1B"/>
    <property type="match status" value="2"/>
</dbReference>
<feature type="disulfide bond" evidence="18">
    <location>
        <begin position="2516"/>
        <end position="2531"/>
    </location>
</feature>
<dbReference type="SMART" id="SM00135">
    <property type="entry name" value="LY"/>
    <property type="match status" value="34"/>
</dbReference>
<evidence type="ECO:0000259" key="21">
    <source>
        <dbReference type="PROSITE" id="PS50026"/>
    </source>
</evidence>
<feature type="domain" description="EGF-like" evidence="21">
    <location>
        <begin position="3882"/>
        <end position="3921"/>
    </location>
</feature>
<feature type="disulfide bond" evidence="18">
    <location>
        <begin position="938"/>
        <end position="953"/>
    </location>
</feature>
<feature type="disulfide bond" evidence="18">
    <location>
        <begin position="3434"/>
        <end position="3452"/>
    </location>
</feature>
<feature type="repeat" description="LDL-receptor class B" evidence="19">
    <location>
        <begin position="1482"/>
        <end position="1524"/>
    </location>
</feature>
<evidence type="ECO:0000256" key="1">
    <source>
        <dbReference type="ARBA" id="ARBA00004251"/>
    </source>
</evidence>
<dbReference type="Gene3D" id="4.10.400.10">
    <property type="entry name" value="Low-density Lipoprotein Receptor"/>
    <property type="match status" value="26"/>
</dbReference>
<keyword evidence="14" id="KW-0168">Coated pit</keyword>
<dbReference type="PROSITE" id="PS50026">
    <property type="entry name" value="EGF_3"/>
    <property type="match status" value="7"/>
</dbReference>
<dbReference type="FunFam" id="2.10.25.10:FF:000095">
    <property type="entry name" value="Notch, isoform B"/>
    <property type="match status" value="1"/>
</dbReference>
<feature type="disulfide bond" evidence="17">
    <location>
        <begin position="4094"/>
        <end position="4103"/>
    </location>
</feature>
<feature type="repeat" description="LDL-receptor class B" evidence="19">
    <location>
        <begin position="323"/>
        <end position="366"/>
    </location>
</feature>
<dbReference type="FunFam" id="2.120.10.30:FF:000241">
    <property type="entry name" value="Low-density lipoprotein receptor-related protein 6"/>
    <property type="match status" value="3"/>
</dbReference>
<dbReference type="FunFam" id="2.10.25.10:FF:000009">
    <property type="entry name" value="Low-density lipoprotein receptor isoform 1"/>
    <property type="match status" value="1"/>
</dbReference>
<feature type="disulfide bond" evidence="18">
    <location>
        <begin position="3328"/>
        <end position="3343"/>
    </location>
</feature>
<evidence type="ECO:0000256" key="10">
    <source>
        <dbReference type="ARBA" id="ARBA00022989"/>
    </source>
</evidence>
<feature type="disulfide bond" evidence="18">
    <location>
        <begin position="2582"/>
        <end position="2600"/>
    </location>
</feature>
<dbReference type="Proteomes" id="UP000245119">
    <property type="component" value="Linkage Group LG1"/>
</dbReference>
<dbReference type="InterPro" id="IPR002172">
    <property type="entry name" value="LDrepeatLR_classA_rpt"/>
</dbReference>
<keyword evidence="12 17" id="KW-1015">Disulfide bond</keyword>
<dbReference type="InterPro" id="IPR000152">
    <property type="entry name" value="EGF-type_Asp/Asn_hydroxyl_site"/>
</dbReference>
<comment type="subcellular location">
    <subcellularLocation>
        <location evidence="1">Cell membrane</location>
        <topology evidence="1">Single-pass type I membrane protein</topology>
    </subcellularLocation>
    <subcellularLocation>
        <location evidence="16">Membrane</location>
        <location evidence="16">Coated pit</location>
    </subcellularLocation>
</comment>
<sequence length="4288" mass="483887">MVVFSPCVVETPTCPPDQFLCSSGVARCISLGWQCDGENDCDDGADEKPELCHNRKTKGVHDRGDQVDQFQCLPNQYRCPGTLTCISYHQLCDDTTDCPDGADEGGHCRNGACSRKHCTDECKETIQGAECFCRNEYQKPNGSICQDLNECEYGKYCDQNCKDVINGYNCTCQDGYILVNRSRCIVDPRLKEPRLFIANQTTIQQLSRDGKELRQPSLITPQGTRILAFDLNVANNSVCWISSGSAMTCGDIDGRRKAWTVTVMFSLEFVKQMSKDWVSGNWYFADEVKEQIFLCTSDGSYCMSVIHNGVRRPKCLALDPTKGYMFYADWSTSSKVSRADLDGNNPKDLVTKKIVHPHGITLDFALQHLYWGDSFLDYIERVDYNGNGRQVILPGVKVHQVFSVALLENDLYFINHQNRHSSIIRLHRDGVFHPQSAINITMDGPVAFKIFHQVRQPQSGYFHLIWNDCRCLFALHQCPARYSAKCCYGFSISGDVQEPIHNLLRPVALAIDPRNNDVYYSDVKTLQIGRHNTNGTDPPIVLLGNGVGATSCEGLAVDWIGNNLYWTDVDHRSIFAASLSNLSLITHLVSSNLTHPKSIVLDPENGMMYWADWAMRPAPFVAKIECARMDGTERRTLTRDVQWPNSLFLDKKENILYWTEAYYDRIQGMFLSNGTILNGSQVPLQYLDHPYGIVFHDGTFYWTESLKGQVRSFRNDTGMIILRNDSKPIFNLVPANSQHVNFSSNHPCIKAKMCSDLCIPTGPATYICMCALGRTLKSDNNTCEGDLGRLTCNANSQFQCHDGSCIPITMKCNGIPQCLDKSDEDSNTCGNTTCENYMFSCDINKCIYQQFVCDGEYDCLDHSDEQVDLCKDRKCPGNYTRCASNNHCIPNTWKCDGEKDCQDGSDENPEECHFKSRPCTPHEFQCLSGRCIPHTYRCDNEYDCDDHTDEAECSHWCDPDREFKCKDGSTCLPISYLCDGERNCPDGTDELKCQHLNDTNSCHWSEFKCDDGSRCIPSAWKCDGDNDCADRSDERHCKYDNCLNNDCSDVCYTFPEGFVCGCFKGRTLLPDNKTCTDIDICDQWGACSQKCTKVPSGKKCECYSGYSLMSDGYSCKADGDDPVHVIFSRRHEIRQQNVRTLEEQSLVTGLRNTIGMDFLWEKKWLFWTDVGDDKIYRGTILPNTVTDIHRIVDVGLSTTEGIAVDWVAGNIYWVESNLDQIEVAKWDGSNRTTLLAGSMHSPRALALDPRDGLLFWTDWDGEMPRIERVAMSGQRETRQIIFDIRNVSGSGWPNGLALDYENRRLYWVDARSDSVHCTKYDGSGHQLILTSHEYLSHPFSLTVFEHYIYWTDWRLNGVIRANKFNGSGIEVLQKTYTQPFDIKVFHPFRQPKVERNPCENNGGCSNLCLLGLNGTSVCACPHRFKLGADNKTCEKDDTFLLYVKEHEIRGVDLSYAYYNVIPSITLPFVENASAIDYDVQADRLYWTDRNRNVITSAFLNGTGIQTVIDTGLSNPEGFAIDWLSRNMYFTSYDKNEASISVANLDGAYRQVIFSSGGDSKPNSMVIHPRKGLMFWSDIGGSTHRIMRANMDGTNVTEFATNLNHPASESCTGSAEKRPKCCIVLSQSCKNPSEWISNVNLNISLSSMAIYHKTVYFASNSSITKFDQETQTKMTWTTDTQPISAMQIYNPKIRRGDSNGCTKNNGGCQQLCLPLPGNPPRICRCTSGFDLVLMGKPVLVSVYPFILYSTESKIRGMKLHGEVKPEVLAPVSRTSLAASVDFYAKEDMIYWVDTNIQTISRIKRDLSQRENIITDGISRVESLAVDWVAGNIYWVDRGHHAIQVARLDGSHRYVIIHDNLDKPRNIAVDPKNGYLYFTETGSFPRIIRAKLDGSERENFVVSQLKTEYEEELPVLLPEGLAIDFAENMLYWCDRRRDVIEKVNITSRIRKVVVSSGLVDCRALAVYGDYVYWADQTESGGSIKRFNKTHSSQIDSIAAHIDKLQDIKIFYVENDIQNPCSDKNGGCQELCLYTGGNSTTCACSHGRVAKDKKSCEDYDAFLLYSKVTSIESLHLSNKTDLNAPREPLQNEQKMQNVIGLAYDFDTQRVFFSDIQRHSLDVLQPNKLVQLSSSDHPRAIVVNPCIKRLFWTNWNDHQPAIQTVQFNGHNAQSIISDDIRTPNGLTIDYAAQKLYWSDARLDKIERCDYDGSNRVVIVTSVPQHSFGMTVHGDFLYWTDWVLRAVLRASKYDGTGLTWLSKNLQRQPMGIIAVDKEVRCEKDPCHLNAFGCDEICSVLADGTPECRCFKGHALLSDKKRCVVEGLQELCQDDDFICHSKYRCIPLNATCNGIIDCMEDGSDENELFCLNRECPASYFRCTDAQGLHRCIEMHHVCDGAIDCADASDEEFCPCHEDEFRCNNGMCIKAKYRCDHDSDCPDHSDEIGCNFDCSGLQTLGAKHEELVSCNTTSMCIYPSWICDRSNDCWDNNDEKNCNYTNKECLDNISCNDGTCILPQWRCDKDYDCADQSDEANCTYKCEKDQVACNDSMCVPSTWICDSLQDCSDHSDEQNCDHRKCNNETEFQCSSGRCIPLEWKCDGDTDCNDGADERVDIAGCMPVKCDWDQFQCLNRQCIRSIFYCDGDNDCGDFSDEPESCDVNECKFFNGGCHQVCVDKTLGFECRCLPGFELQSNKRDCKDIDECTTQYPCSHFCENFPQSFTCSCAEGYALERDKRSCKSVKSPKPRLLLANRYYIRLVNMTTGSSAILFSNLTNAVAVDYDWKEQYVYWTDITSFNSSINRMPFNNTFHKVEPQVLHSSTVRNPDGLAIDWVGRNLYWCDKTTDTIEVSLLDGRYRLVLLREGLEEPRGLEVFPQRGLLFYSDWGDTPHIGRINMNGTNHTRIIEGNLAWPNALTIDYVTGTIFWADGNLDYIGMADVDGKNRRVVIGQDHVVPHIFAIATFENRLYWTDWGRHAVTYADKFSGLNVTNLTTLVHRPMDIQVVHPLRQVPVLDAYHLDPCERLQCSHLCLLRPVVVNGINAVVGGCACPENHYLALDNRQCISNCTSSQVLCSSASKCIPFWWQCDGHKDCEDGSDEPETCGKYYCQQRGMYQCQNASNSGDCLPPYQICDGQAQCSNGSDELLCEPYQCLQHYMKCKVDNKCIPETQRCDNHNHCSDGEDEKDCMNKTCSPNQFQCNNTRCVPFVWRCDNDNDCGDGSDEPENCRALECQEAHFKCNRTGRCIPQAWMCDGDNDCGDQDYSDEMSQQCHQKTCDPTYFKCTNGHCIPGRWHCDFYDDCKDGSDEAGCQRKNCSEAEFRCEDGKCIPRKLQCDRNVDCSDHSDERNCDSNCTAEEFKCRNVEHCVPLAWRCDGDTDCADGTDEWNCQRTCPPGEFQCNNSICQPLLWRCDGDNDCGDHSDEDEHLCASFSCAPGRFRCTNHICIWNSMVCDGNNDCDDGLDENNITCSERNRCVTPNIQCPLSYLCLPPSKLCNNITDCSTTHINDQSDEDPAFCRTMVPYQNCSENRGGCDHTCHQMEYGVICSCKKGFELADDGHTCTEINPCIKWRTCSQLCKFDNQTHTHNCSCEKGYQSSGLYCLAPKDAPPSLLVAMNATLHRDVLRSAMETPSVEVELHTGQKIISMDVDMNGNDWQIFYSVHNRQENLWHIYKKTISSNGSNRNRRDVSPTKIYNSTNEIRGLSVDWISRRLYWVDATQRVIRVAEYTGMRSKVVVNHTQLHSPPALVVDAAASKLYWTDRGLFASISCSNLDGSSRVTLVEKDIYWPIDLALDSANGRLYWVDIKKYTLETVSMIGKDRHVVHKFPASEPPLALDVFENSVFVLVSGSDGSIVLELDKFLGRNHSKMYLPDHTHDIVVAHPLKQKKVDSACDKSACKETQVCFNLPDGHTSCLCPDGAVIDGKRCSFQKPCPPDHCMNNGTCFEKLGVSKCSCPPNFQGEHCEISRILCSQDPCLNGGTCFAKPYGFSCECLPGFLGDTCEQCVNHYCANGGKCIQEGWQQKCKCLDDFDPATNCRFVTCAKSCQLGNTPVNISRQPECDCNCPPSYTARDCNNECIDFCLNKGVCSIDHDTQEPRCRCDEFHSGERCENCKCEPGGKCLDDSTEAITSCRCKDGYSGHFCESFQTTTQNRSGIDGLLVGIPVAAAVAVIVLLIIFIVVRRKRRESQYNHKRMLEGGELNVSNPVYMRKDPDDEDDDEMEPLGARDIYTGNSAANFGNPIYEMYTTTGDSTQKLLQEAPIQNEEQELLESGLPVRYFGTNEGTHTKTKKYPMA</sequence>
<evidence type="ECO:0000256" key="8">
    <source>
        <dbReference type="ARBA" id="ARBA00022737"/>
    </source>
</evidence>
<feature type="repeat" description="LDL-receptor class B" evidence="19">
    <location>
        <begin position="3748"/>
        <end position="3791"/>
    </location>
</feature>
<dbReference type="GO" id="GO:0005509">
    <property type="term" value="F:calcium ion binding"/>
    <property type="evidence" value="ECO:0007669"/>
    <property type="project" value="InterPro"/>
</dbReference>
<feature type="repeat" description="LDL-receptor class B" evidence="19">
    <location>
        <begin position="1303"/>
        <end position="1347"/>
    </location>
</feature>
<dbReference type="SUPFAM" id="SSF63825">
    <property type="entry name" value="YWTD domain"/>
    <property type="match status" value="8"/>
</dbReference>
<feature type="disulfide bond" evidence="18">
    <location>
        <begin position="2476"/>
        <end position="2491"/>
    </location>
</feature>
<feature type="disulfide bond" evidence="18">
    <location>
        <begin position="3193"/>
        <end position="3211"/>
    </location>
</feature>
<dbReference type="FunFam" id="4.10.400.10:FF:000011">
    <property type="entry name" value="Low-density lipoprotein receptor-related protein 1"/>
    <property type="match status" value="1"/>
</dbReference>
<feature type="disulfide bond" evidence="18">
    <location>
        <begin position="2504"/>
        <end position="2522"/>
    </location>
</feature>
<dbReference type="PROSITE" id="PS01186">
    <property type="entry name" value="EGF_2"/>
    <property type="match status" value="3"/>
</dbReference>
<dbReference type="FunFam" id="2.120.10.30:FF:000012">
    <property type="entry name" value="Low density lipoprotein receptor-related protein 1"/>
    <property type="match status" value="1"/>
</dbReference>
<feature type="disulfide bond" evidence="18">
    <location>
        <begin position="834"/>
        <end position="846"/>
    </location>
</feature>
<feature type="disulfide bond" evidence="18">
    <location>
        <begin position="3277"/>
        <end position="3295"/>
    </location>
</feature>
<dbReference type="PANTHER" id="PTHR22722:SF5">
    <property type="entry name" value="LOW-DENSITY LIPOPROTEIN RECEPTOR-RELATED PROTEIN 1B"/>
    <property type="match status" value="1"/>
</dbReference>
<dbReference type="InterPro" id="IPR023415">
    <property type="entry name" value="LDLR_class-A_CS"/>
</dbReference>
<dbReference type="FunFam" id="2.10.25.10:FF:000037">
    <property type="entry name" value="Signal peptide, CUB domain and EGF-like domain-containing 2"/>
    <property type="match status" value="1"/>
</dbReference>
<dbReference type="FunFam" id="4.10.400.10:FF:000034">
    <property type="entry name" value="Low-density lipoprotein receptor-related protein 2"/>
    <property type="match status" value="3"/>
</dbReference>
<dbReference type="PROSITE" id="PS50068">
    <property type="entry name" value="LDLRA_2"/>
    <property type="match status" value="26"/>
</dbReference>
<evidence type="ECO:0000256" key="12">
    <source>
        <dbReference type="ARBA" id="ARBA00023157"/>
    </source>
</evidence>
<feature type="disulfide bond" evidence="18">
    <location>
        <begin position="3126"/>
        <end position="3141"/>
    </location>
</feature>
<dbReference type="SMART" id="SM00179">
    <property type="entry name" value="EGF_CA"/>
    <property type="match status" value="6"/>
</dbReference>
<feature type="disulfide bond" evidence="18">
    <location>
        <begin position="841"/>
        <end position="859"/>
    </location>
</feature>
<dbReference type="PROSITE" id="PS00022">
    <property type="entry name" value="EGF_1"/>
    <property type="match status" value="4"/>
</dbReference>
<feature type="disulfide bond" evidence="18">
    <location>
        <begin position="3186"/>
        <end position="3198"/>
    </location>
</feature>
<keyword evidence="3" id="KW-1003">Cell membrane</keyword>
<name>A0A2T7PYH7_POMCA</name>
<feature type="repeat" description="LDL-receptor class B" evidence="19">
    <location>
        <begin position="1829"/>
        <end position="1871"/>
    </location>
</feature>
<feature type="disulfide bond" evidence="17">
    <location>
        <begin position="3986"/>
        <end position="3995"/>
    </location>
</feature>
<dbReference type="PANTHER" id="PTHR22722">
    <property type="entry name" value="LOW-DENSITY LIPOPROTEIN RECEPTOR-RELATED PROTEIN 2-RELATED"/>
    <property type="match status" value="1"/>
</dbReference>
<dbReference type="STRING" id="400727.A0A2T7PYH7"/>
<feature type="disulfide bond" evidence="17">
    <location>
        <begin position="4108"/>
        <end position="4125"/>
    </location>
</feature>
<feature type="disulfide bond" evidence="17">
    <location>
        <begin position="3948"/>
        <end position="3957"/>
    </location>
</feature>
<feature type="domain" description="EGF-like" evidence="21">
    <location>
        <begin position="4107"/>
        <end position="4137"/>
    </location>
</feature>
<dbReference type="GO" id="GO:0043235">
    <property type="term" value="C:receptor complex"/>
    <property type="evidence" value="ECO:0007669"/>
    <property type="project" value="TreeGrafter"/>
</dbReference>
<dbReference type="Pfam" id="PF00008">
    <property type="entry name" value="EGF"/>
    <property type="match status" value="1"/>
</dbReference>
<feature type="disulfide bond" evidence="18">
    <location>
        <begin position="2618"/>
        <end position="2630"/>
    </location>
</feature>
<evidence type="ECO:0000256" key="3">
    <source>
        <dbReference type="ARBA" id="ARBA00022475"/>
    </source>
</evidence>
<keyword evidence="4 17" id="KW-0245">EGF-like domain</keyword>
<evidence type="ECO:0000256" key="20">
    <source>
        <dbReference type="SAM" id="Phobius"/>
    </source>
</evidence>
<feature type="repeat" description="LDL-receptor class B" evidence="19">
    <location>
        <begin position="2144"/>
        <end position="2188"/>
    </location>
</feature>
<feature type="disulfide bond" evidence="18">
    <location>
        <begin position="2409"/>
        <end position="2421"/>
    </location>
</feature>
<dbReference type="Gene3D" id="2.10.25.10">
    <property type="entry name" value="Laminin"/>
    <property type="match status" value="9"/>
</dbReference>
<feature type="disulfide bond" evidence="18">
    <location>
        <begin position="3367"/>
        <end position="3382"/>
    </location>
</feature>
<dbReference type="Pfam" id="PF12662">
    <property type="entry name" value="cEGF"/>
    <property type="match status" value="1"/>
</dbReference>
<evidence type="ECO:0000256" key="18">
    <source>
        <dbReference type="PROSITE-ProRule" id="PRU00124"/>
    </source>
</evidence>
<dbReference type="GO" id="GO:0006897">
    <property type="term" value="P:endocytosis"/>
    <property type="evidence" value="ECO:0007669"/>
    <property type="project" value="UniProtKB-KW"/>
</dbReference>
<feature type="disulfide bond" evidence="18">
    <location>
        <begin position="2392"/>
        <end position="2407"/>
    </location>
</feature>